<organism evidence="2 3">
    <name type="scientific">Streptomyces beihaiensis</name>
    <dbReference type="NCBI Taxonomy" id="2984495"/>
    <lineage>
        <taxon>Bacteria</taxon>
        <taxon>Bacillati</taxon>
        <taxon>Actinomycetota</taxon>
        <taxon>Actinomycetes</taxon>
        <taxon>Kitasatosporales</taxon>
        <taxon>Streptomycetaceae</taxon>
        <taxon>Streptomyces</taxon>
    </lineage>
</organism>
<evidence type="ECO:0000313" key="2">
    <source>
        <dbReference type="EMBL" id="MCX3061155.1"/>
    </source>
</evidence>
<protein>
    <recommendedName>
        <fullName evidence="4">Alanine-rich protein</fullName>
    </recommendedName>
</protein>
<evidence type="ECO:0008006" key="4">
    <source>
        <dbReference type="Google" id="ProtNLM"/>
    </source>
</evidence>
<feature type="non-terminal residue" evidence="2">
    <location>
        <position position="294"/>
    </location>
</feature>
<evidence type="ECO:0000313" key="3">
    <source>
        <dbReference type="Proteomes" id="UP001163064"/>
    </source>
</evidence>
<proteinExistence type="predicted"/>
<dbReference type="Proteomes" id="UP001163064">
    <property type="component" value="Unassembled WGS sequence"/>
</dbReference>
<gene>
    <name evidence="2" type="ORF">OFY01_15575</name>
</gene>
<feature type="region of interest" description="Disordered" evidence="1">
    <location>
        <begin position="1"/>
        <end position="37"/>
    </location>
</feature>
<sequence length="294" mass="30943">MSSSPETSPHTTGAHRAHRAHRAGARRSALRAAAPRPPARYEPCLDGLFTYCLSVLCDHDEAITALGDVLALAERRDARAPDNEADHRAWLYALARWSCLRRLTEAKRARQGAHAAGNAAGSGAGAGTAAAAAPSSHARGDRAGAAHAALDGPLLQEERRRQLALLAWPEAAGTTPEQREALELAVRHQLAPRQVASVLGADLDATRGLLASAACEVERTRAALAVVETGTCPSVARLTGDNQVLLSSALRRELVRHVDDCPRCRRTAERAAPAAWPGTSVSPAALPLAEAPRA</sequence>
<feature type="compositionally biased region" description="Polar residues" evidence="1">
    <location>
        <begin position="1"/>
        <end position="11"/>
    </location>
</feature>
<feature type="compositionally biased region" description="Low complexity" evidence="1">
    <location>
        <begin position="283"/>
        <end position="294"/>
    </location>
</feature>
<feature type="region of interest" description="Disordered" evidence="1">
    <location>
        <begin position="272"/>
        <end position="294"/>
    </location>
</feature>
<dbReference type="EMBL" id="JAPHNL010000159">
    <property type="protein sequence ID" value="MCX3061155.1"/>
    <property type="molecule type" value="Genomic_DNA"/>
</dbReference>
<reference evidence="2" key="1">
    <citation type="submission" date="2022-10" db="EMBL/GenBank/DDBJ databases">
        <title>Streptomyces beihaiensis sp. nov., a chitin degrading actinobacterium, isolated from shrimp pond soil.</title>
        <authorList>
            <person name="Xie J."/>
            <person name="Shen N."/>
        </authorList>
    </citation>
    <scope>NUCLEOTIDE SEQUENCE</scope>
    <source>
        <strain evidence="2">GXMU-J5</strain>
    </source>
</reference>
<accession>A0ABT3TWI7</accession>
<evidence type="ECO:0000256" key="1">
    <source>
        <dbReference type="SAM" id="MobiDB-lite"/>
    </source>
</evidence>
<feature type="compositionally biased region" description="Low complexity" evidence="1">
    <location>
        <begin position="127"/>
        <end position="137"/>
    </location>
</feature>
<comment type="caution">
    <text evidence="2">The sequence shown here is derived from an EMBL/GenBank/DDBJ whole genome shotgun (WGS) entry which is preliminary data.</text>
</comment>
<name>A0ABT3TWI7_9ACTN</name>
<feature type="compositionally biased region" description="Basic residues" evidence="1">
    <location>
        <begin position="13"/>
        <end position="29"/>
    </location>
</feature>
<keyword evidence="3" id="KW-1185">Reference proteome</keyword>
<feature type="region of interest" description="Disordered" evidence="1">
    <location>
        <begin position="114"/>
        <end position="144"/>
    </location>
</feature>